<dbReference type="VEuPathDB" id="VectorBase:SSCA007413"/>
<sequence length="64" mass="7715">MIKFGSLPSQTGLRAFTNYLIDIENVCILENHDGRDYDRKSMIVLNFVLYKWEQKYEFQMEYAK</sequence>
<dbReference type="AlphaFoldDB" id="A0A132AK39"/>
<comment type="caution">
    <text evidence="1">The sequence shown here is derived from an EMBL/GenBank/DDBJ whole genome shotgun (WGS) entry which is preliminary data.</text>
</comment>
<reference evidence="1 2" key="1">
    <citation type="journal article" date="2015" name="Parasit. Vectors">
        <title>Draft genome of the scabies mite.</title>
        <authorList>
            <person name="Rider S.D.Jr."/>
            <person name="Morgan M.S."/>
            <person name="Arlian L.G."/>
        </authorList>
    </citation>
    <scope>NUCLEOTIDE SEQUENCE [LARGE SCALE GENOMIC DNA]</scope>
    <source>
        <strain evidence="1">Arlian Lab</strain>
    </source>
</reference>
<evidence type="ECO:0000313" key="2">
    <source>
        <dbReference type="Proteomes" id="UP000616769"/>
    </source>
</evidence>
<dbReference type="EMBL" id="JXLN01017093">
    <property type="protein sequence ID" value="KPM11388.1"/>
    <property type="molecule type" value="Genomic_DNA"/>
</dbReference>
<accession>A0A132AK39</accession>
<protein>
    <submittedName>
        <fullName evidence="1">Uncharacterized protein</fullName>
    </submittedName>
</protein>
<organism evidence="1 2">
    <name type="scientific">Sarcoptes scabiei</name>
    <name type="common">Itch mite</name>
    <name type="synonym">Acarus scabiei</name>
    <dbReference type="NCBI Taxonomy" id="52283"/>
    <lineage>
        <taxon>Eukaryota</taxon>
        <taxon>Metazoa</taxon>
        <taxon>Ecdysozoa</taxon>
        <taxon>Arthropoda</taxon>
        <taxon>Chelicerata</taxon>
        <taxon>Arachnida</taxon>
        <taxon>Acari</taxon>
        <taxon>Acariformes</taxon>
        <taxon>Sarcoptiformes</taxon>
        <taxon>Astigmata</taxon>
        <taxon>Psoroptidia</taxon>
        <taxon>Sarcoptoidea</taxon>
        <taxon>Sarcoptidae</taxon>
        <taxon>Sarcoptinae</taxon>
        <taxon>Sarcoptes</taxon>
    </lineage>
</organism>
<proteinExistence type="predicted"/>
<gene>
    <name evidence="1" type="ORF">QR98_0099590</name>
</gene>
<name>A0A132AK39_SARSC</name>
<evidence type="ECO:0000313" key="1">
    <source>
        <dbReference type="EMBL" id="KPM11388.1"/>
    </source>
</evidence>
<dbReference type="Proteomes" id="UP000616769">
    <property type="component" value="Unassembled WGS sequence"/>
</dbReference>